<dbReference type="Pfam" id="PF03245">
    <property type="entry name" value="Phage_lysis"/>
    <property type="match status" value="1"/>
</dbReference>
<comment type="caution">
    <text evidence="1">The sequence shown here is derived from an EMBL/GenBank/DDBJ whole genome shotgun (WGS) entry which is preliminary data.</text>
</comment>
<dbReference type="PROSITE" id="PS51257">
    <property type="entry name" value="PROKAR_LIPOPROTEIN"/>
    <property type="match status" value="1"/>
</dbReference>
<name>A0A7X1Y1V9_9PSED</name>
<sequence>MSPGGRPALFVLVAIACFSTWKVDTWRYGKQLAKLNASHQADLTAISNAAAAQVRQALERQQATQKALAELDANATTEKAHALAENEKLRADVAAGDRRLRIAGRCSTDSGNLPYTTCGACLDDGRTVELAGTAGRAVFDIRAGIIKDRTALKGLQEYVLRVCQ</sequence>
<dbReference type="EMBL" id="WIVW01000049">
    <property type="protein sequence ID" value="MQU29069.1"/>
    <property type="molecule type" value="Genomic_DNA"/>
</dbReference>
<evidence type="ECO:0000313" key="2">
    <source>
        <dbReference type="Proteomes" id="UP000437970"/>
    </source>
</evidence>
<dbReference type="Proteomes" id="UP000437970">
    <property type="component" value="Unassembled WGS sequence"/>
</dbReference>
<accession>A0A7X1Y1V9</accession>
<reference evidence="1 2" key="1">
    <citation type="submission" date="2019-10" db="EMBL/GenBank/DDBJ databases">
        <title>Evaluation of single-gene subtyping targets for Pseudomonas.</title>
        <authorList>
            <person name="Reichler S.J."/>
            <person name="Orsi R.H."/>
            <person name="Wiedmann M."/>
            <person name="Martin N.H."/>
            <person name="Murphy S.I."/>
        </authorList>
    </citation>
    <scope>NUCLEOTIDE SEQUENCE [LARGE SCALE GENOMIC DNA]</scope>
    <source>
        <strain evidence="1 2">FSL R10-1984</strain>
    </source>
</reference>
<gene>
    <name evidence="1" type="ORF">GHO29_21615</name>
</gene>
<proteinExistence type="predicted"/>
<organism evidence="1 2">
    <name type="scientific">Pseudomonas helleri</name>
    <dbReference type="NCBI Taxonomy" id="1608996"/>
    <lineage>
        <taxon>Bacteria</taxon>
        <taxon>Pseudomonadati</taxon>
        <taxon>Pseudomonadota</taxon>
        <taxon>Gammaproteobacteria</taxon>
        <taxon>Pseudomonadales</taxon>
        <taxon>Pseudomonadaceae</taxon>
        <taxon>Pseudomonas</taxon>
    </lineage>
</organism>
<dbReference type="AlphaFoldDB" id="A0A7X1Y1V9"/>
<protein>
    <submittedName>
        <fullName evidence="1">Lysis protein</fullName>
    </submittedName>
</protein>
<evidence type="ECO:0000313" key="1">
    <source>
        <dbReference type="EMBL" id="MQU29069.1"/>
    </source>
</evidence>
<dbReference type="InterPro" id="IPR004929">
    <property type="entry name" value="I-spanin"/>
</dbReference>
<dbReference type="GO" id="GO:0044659">
    <property type="term" value="P:viral release from host cell by cytolysis"/>
    <property type="evidence" value="ECO:0007669"/>
    <property type="project" value="InterPro"/>
</dbReference>